<protein>
    <submittedName>
        <fullName evidence="1">Uncharacterized protein</fullName>
    </submittedName>
</protein>
<dbReference type="RefSeq" id="WP_157588207.1">
    <property type="nucleotide sequence ID" value="NZ_WPIN01000011.1"/>
</dbReference>
<evidence type="ECO:0000313" key="1">
    <source>
        <dbReference type="EMBL" id="MVM33492.1"/>
    </source>
</evidence>
<comment type="caution">
    <text evidence="1">The sequence shown here is derived from an EMBL/GenBank/DDBJ whole genome shotgun (WGS) entry which is preliminary data.</text>
</comment>
<name>A0A7K1SI65_9BACT</name>
<gene>
    <name evidence="1" type="ORF">GO755_25875</name>
</gene>
<organism evidence="1 2">
    <name type="scientific">Spirosoma arboris</name>
    <dbReference type="NCBI Taxonomy" id="2682092"/>
    <lineage>
        <taxon>Bacteria</taxon>
        <taxon>Pseudomonadati</taxon>
        <taxon>Bacteroidota</taxon>
        <taxon>Cytophagia</taxon>
        <taxon>Cytophagales</taxon>
        <taxon>Cytophagaceae</taxon>
        <taxon>Spirosoma</taxon>
    </lineage>
</organism>
<sequence>MQATAFNYPIFEANQVLTNDHLNQVFDYLDEQERLTRANLIGIGIVCGLTIRYDAVRQSIALSKGCGITSAGYLVLQPDDVELVGYRKVTDDLAYAPFMDTVPVPAVPYELWELFPKDEPNVTTLDTPANFLTGKAVLLFLELKTAKLRNCSANNCDDKGAEMDVRIRPLLIQTADLVKIVASANDLNVGSTASELEAALQTRLNLPDLRMPRYDVPNTSPATSNDVLAGFQTVFQVDQLAQTIGDALKAAYAAFKPIVADFPDPSIDFATKFGFLDQAPTTTDQVRFLPYYYDFFDDLIRGYTELCQIGLELLCACCPSETLFPQHLMLGLTVPSSTPNPGVYRQTFVASSAVGGCEEQENQLRQLFQRLAEMIAQFTLNPPLPNSVPNAPTDVQIRITPSSLSAAPLSTKAIPYYYQQTGSTPLFQLWNAEKTRRNRANQNLSYRSDEYVPAAPKFVTQSLRYDLEPYNFLRIEGHLGKNYQSVLTTLLSLKSQYRLPIDIVALRTGAFDEKIAIDLTKESTRFQDLEALFDAFREELLSALAEGIRDFYNLPIDGKEPAGTPQLPLLKTYAANYSYAAGTLGAWYEKYQAQLQGMPYIEVDQNSIDSNTVLLVFCKLFTATIAPNPKFQPFVVSIYYLTKLAESIPDSLDQLNFADFENKYQDLNGMIRYFRSDEVTKQPPALAPFLPEADLINQFEQILFTCKLEPIRSIEDEYKRRLKELKQQQFLSFFLQKNPGIQHKAGVPMGGTFVLVYHDDPDPVAPTLMVNLNAFQLATATRLQASTLLLASAQPAQPLANTNILLNAFSRISKDRLLAANDDIRLVLGALTGVVPPKPTEVPPAQEDALKKIIADAVNELTDGTVIADFYLPYLYGSGSSVQFVLPKVKPSFTYVIGCTNENGQAEVTLTPKGGVGPYSVKVDGDDYKPLEGILSLNTGSRKLIIQDAETTESYPQTIQIGQQLVLGEPRYICSDDATNTYVVTFGIQGGQGPYTADRGTIANSNQYTSDTLPGDTDVVITITDNRSCTATKTVNHTCLPPLAFSVSAGLTTENEDAPLTIEPTGGTAPYQVQIDDAAPVSIDGPITVAAGVRRLIVTDAVGAVTEVQEVTIPAFLRLTVSEADYSCKENQYQAAVHIKGGTPPYFYKRAADELQINEDVFSTDPVQSGEAVTITVRDTNNWTATIDLQHACCNLPSDGKSVRAAYRLWIQPPGELVAYNAYKQESAVRFQFNGKPIELPGSETALQLPVDALRADFTGAIGKVIKQLNEVVQKFMKQADEDHGDNRLVITYEPTDKDPFGVLLIEHFIDDTFSLDFDYSVNISEGAFSLTMRYTNEKDAAGAPFDGAILTNRRSGKIAPVPAFNYNDRNQCQHTNYEARCTGPTPKVQASISNVPAGIPLFKFTGKTNVPVGDILAWVWDVPMAAEPLFVGNTIDAVTLRNLGAKVRLTVITTKGCFGTTTTTVQQ</sequence>
<keyword evidence="2" id="KW-1185">Reference proteome</keyword>
<evidence type="ECO:0000313" key="2">
    <source>
        <dbReference type="Proteomes" id="UP000436006"/>
    </source>
</evidence>
<dbReference type="EMBL" id="WPIN01000011">
    <property type="protein sequence ID" value="MVM33492.1"/>
    <property type="molecule type" value="Genomic_DNA"/>
</dbReference>
<accession>A0A7K1SI65</accession>
<dbReference type="Proteomes" id="UP000436006">
    <property type="component" value="Unassembled WGS sequence"/>
</dbReference>
<proteinExistence type="predicted"/>
<reference evidence="1 2" key="1">
    <citation type="submission" date="2019-12" db="EMBL/GenBank/DDBJ databases">
        <title>Spirosoma sp. HMF4905 genome sequencing and assembly.</title>
        <authorList>
            <person name="Kang H."/>
            <person name="Cha I."/>
            <person name="Kim H."/>
            <person name="Joh K."/>
        </authorList>
    </citation>
    <scope>NUCLEOTIDE SEQUENCE [LARGE SCALE GENOMIC DNA]</scope>
    <source>
        <strain evidence="1 2">HMF4905</strain>
    </source>
</reference>